<evidence type="ECO:0000256" key="1">
    <source>
        <dbReference type="SAM" id="SignalP"/>
    </source>
</evidence>
<reference evidence="3" key="1">
    <citation type="journal article" date="2017" name="Cell">
        <title>Insights into land plant evolution garnered from the Marchantia polymorpha genome.</title>
        <authorList>
            <person name="Bowman J.L."/>
            <person name="Kohchi T."/>
            <person name="Yamato K.T."/>
            <person name="Jenkins J."/>
            <person name="Shu S."/>
            <person name="Ishizaki K."/>
            <person name="Yamaoka S."/>
            <person name="Nishihama R."/>
            <person name="Nakamura Y."/>
            <person name="Berger F."/>
            <person name="Adam C."/>
            <person name="Aki S.S."/>
            <person name="Althoff F."/>
            <person name="Araki T."/>
            <person name="Arteaga-Vazquez M.A."/>
            <person name="Balasubrmanian S."/>
            <person name="Barry K."/>
            <person name="Bauer D."/>
            <person name="Boehm C.R."/>
            <person name="Briginshaw L."/>
            <person name="Caballero-Perez J."/>
            <person name="Catarino B."/>
            <person name="Chen F."/>
            <person name="Chiyoda S."/>
            <person name="Chovatia M."/>
            <person name="Davies K.M."/>
            <person name="Delmans M."/>
            <person name="Demura T."/>
            <person name="Dierschke T."/>
            <person name="Dolan L."/>
            <person name="Dorantes-Acosta A.E."/>
            <person name="Eklund D.M."/>
            <person name="Florent S.N."/>
            <person name="Flores-Sandoval E."/>
            <person name="Fujiyama A."/>
            <person name="Fukuzawa H."/>
            <person name="Galik B."/>
            <person name="Grimanelli D."/>
            <person name="Grimwood J."/>
            <person name="Grossniklaus U."/>
            <person name="Hamada T."/>
            <person name="Haseloff J."/>
            <person name="Hetherington A.J."/>
            <person name="Higo A."/>
            <person name="Hirakawa Y."/>
            <person name="Hundley H.N."/>
            <person name="Ikeda Y."/>
            <person name="Inoue K."/>
            <person name="Inoue S.I."/>
            <person name="Ishida S."/>
            <person name="Jia Q."/>
            <person name="Kakita M."/>
            <person name="Kanazawa T."/>
            <person name="Kawai Y."/>
            <person name="Kawashima T."/>
            <person name="Kennedy M."/>
            <person name="Kinose K."/>
            <person name="Kinoshita T."/>
            <person name="Kohara Y."/>
            <person name="Koide E."/>
            <person name="Komatsu K."/>
            <person name="Kopischke S."/>
            <person name="Kubo M."/>
            <person name="Kyozuka J."/>
            <person name="Lagercrantz U."/>
            <person name="Lin S.S."/>
            <person name="Lindquist E."/>
            <person name="Lipzen A.M."/>
            <person name="Lu C.W."/>
            <person name="De Luna E."/>
            <person name="Martienssen R.A."/>
            <person name="Minamino N."/>
            <person name="Mizutani M."/>
            <person name="Mizutani M."/>
            <person name="Mochizuki N."/>
            <person name="Monte I."/>
            <person name="Mosher R."/>
            <person name="Nagasaki H."/>
            <person name="Nakagami H."/>
            <person name="Naramoto S."/>
            <person name="Nishitani K."/>
            <person name="Ohtani M."/>
            <person name="Okamoto T."/>
            <person name="Okumura M."/>
            <person name="Phillips J."/>
            <person name="Pollak B."/>
            <person name="Reinders A."/>
            <person name="Rovekamp M."/>
            <person name="Sano R."/>
            <person name="Sawa S."/>
            <person name="Schmid M.W."/>
            <person name="Shirakawa M."/>
            <person name="Solano R."/>
            <person name="Spunde A."/>
            <person name="Suetsugu N."/>
            <person name="Sugano S."/>
            <person name="Sugiyama A."/>
            <person name="Sun R."/>
            <person name="Suzuki Y."/>
            <person name="Takenaka M."/>
            <person name="Takezawa D."/>
            <person name="Tomogane H."/>
            <person name="Tsuzuki M."/>
            <person name="Ueda T."/>
            <person name="Umeda M."/>
            <person name="Ward J.M."/>
            <person name="Watanabe Y."/>
            <person name="Yazaki K."/>
            <person name="Yokoyama R."/>
            <person name="Yoshitake Y."/>
            <person name="Yotsui I."/>
            <person name="Zachgo S."/>
            <person name="Schmutz J."/>
        </authorList>
    </citation>
    <scope>NUCLEOTIDE SEQUENCE [LARGE SCALE GENOMIC DNA]</scope>
    <source>
        <strain evidence="3">Tak-1</strain>
    </source>
</reference>
<organism evidence="2 3">
    <name type="scientific">Marchantia polymorpha</name>
    <name type="common">Common liverwort</name>
    <name type="synonym">Marchantia aquatica</name>
    <dbReference type="NCBI Taxonomy" id="3197"/>
    <lineage>
        <taxon>Eukaryota</taxon>
        <taxon>Viridiplantae</taxon>
        <taxon>Streptophyta</taxon>
        <taxon>Embryophyta</taxon>
        <taxon>Marchantiophyta</taxon>
        <taxon>Marchantiopsida</taxon>
        <taxon>Marchantiidae</taxon>
        <taxon>Marchantiales</taxon>
        <taxon>Marchantiaceae</taxon>
        <taxon>Marchantia</taxon>
    </lineage>
</organism>
<gene>
    <name evidence="2" type="ORF">MARPO_0071s0041</name>
</gene>
<feature type="chain" id="PRO_5015314923" evidence="1">
    <location>
        <begin position="28"/>
        <end position="228"/>
    </location>
</feature>
<dbReference type="Gramene" id="Mp5g15690.1">
    <property type="protein sequence ID" value="Mp5g15690.1.cds1"/>
    <property type="gene ID" value="Mp5g15690"/>
</dbReference>
<dbReference type="OrthoDB" id="10292976at2759"/>
<dbReference type="EMBL" id="KZ772743">
    <property type="protein sequence ID" value="PTQ35425.1"/>
    <property type="molecule type" value="Genomic_DNA"/>
</dbReference>
<dbReference type="AlphaFoldDB" id="A0A2R6WNJ5"/>
<evidence type="ECO:0000313" key="2">
    <source>
        <dbReference type="EMBL" id="PTQ35425.1"/>
    </source>
</evidence>
<accession>A0A2R6WNJ5</accession>
<sequence>MGQQMRLPMLILVVLVTSSRLRWQVQAEEYFQQRIQCPCKAFTCSQTQNCACLEDESNGTCSCSCHERMMNIPEKPVPRLQCKCEGYTCSQSESCLCVKRVLWPQDEDTCSCSCVRSEIADDPQEGCSCEALDVACKSGEICTCVAREPSSPNCTLENGCCSCGCATPSPVNQLARTVCPCDGFTCRLNEQCNCLEKHLDSVDSNSTAEVPAPARGNCSCSCRAFVAN</sequence>
<feature type="signal peptide" evidence="1">
    <location>
        <begin position="1"/>
        <end position="27"/>
    </location>
</feature>
<evidence type="ECO:0000313" key="3">
    <source>
        <dbReference type="Proteomes" id="UP000244005"/>
    </source>
</evidence>
<keyword evidence="3" id="KW-1185">Reference proteome</keyword>
<protein>
    <submittedName>
        <fullName evidence="2">Uncharacterized protein</fullName>
    </submittedName>
</protein>
<dbReference type="Proteomes" id="UP000244005">
    <property type="component" value="Unassembled WGS sequence"/>
</dbReference>
<name>A0A2R6WNJ5_MARPO</name>
<keyword evidence="1" id="KW-0732">Signal</keyword>
<proteinExistence type="predicted"/>